<feature type="transmembrane region" description="Helical" evidence="5">
    <location>
        <begin position="51"/>
        <end position="70"/>
    </location>
</feature>
<evidence type="ECO:0000313" key="8">
    <source>
        <dbReference type="Proteomes" id="UP001500253"/>
    </source>
</evidence>
<evidence type="ECO:0000313" key="7">
    <source>
        <dbReference type="EMBL" id="GAA2368436.1"/>
    </source>
</evidence>
<gene>
    <name evidence="7" type="ORF">GCM10010246_72490</name>
</gene>
<sequence length="447" mass="47382">MIRRWRRRSRQVRVELLTRWTLYALPWIMLVVMAGPLPGRLRDEGVTGGLAWAQLGLSALQSVLAIPLLRRGIEHRRREREVPWGLLALATVPMVAGQGAGVAVLSTVGAPDGSAFMTAATMNTLPFSLSCALLLSVRAFTLLHAGIGAATLAALAVAGEGPFMVVGSAFAVLLMAALALFTVRSSIWMLVVMWELDASREVQARLAVAEERLRFGRDLHDVMGRNLAVIALKSELAVQLARRGRPEAAEQMAEVQRIAQESQREVRDVVRGYRGADLQVELAGARSVLRAARVDCRIEYPGGDGGVDEGGGGGWAGGLPAAVRSALGWVVREGTTNVLRHAEAARCTVRVALGRTADGGRTAVLVMENDGVSESPGRPGGAGTAGNGLKGLRERLAPLGGTLWSGPGEGGTYRLRAELPLSADPGREGRQGREGREGRQGREGGGV</sequence>
<dbReference type="Pfam" id="PF07730">
    <property type="entry name" value="HisKA_3"/>
    <property type="match status" value="1"/>
</dbReference>
<feature type="transmembrane region" description="Helical" evidence="5">
    <location>
        <begin position="82"/>
        <end position="108"/>
    </location>
</feature>
<dbReference type="Gene3D" id="1.20.5.1930">
    <property type="match status" value="1"/>
</dbReference>
<keyword evidence="5" id="KW-0472">Membrane</keyword>
<organism evidence="7 8">
    <name type="scientific">Streptomyces cuspidosporus</name>
    <dbReference type="NCBI Taxonomy" id="66882"/>
    <lineage>
        <taxon>Bacteria</taxon>
        <taxon>Bacillati</taxon>
        <taxon>Actinomycetota</taxon>
        <taxon>Actinomycetes</taxon>
        <taxon>Kitasatosporales</taxon>
        <taxon>Streptomycetaceae</taxon>
        <taxon>Streptomyces</taxon>
    </lineage>
</organism>
<evidence type="ECO:0000259" key="6">
    <source>
        <dbReference type="Pfam" id="PF07730"/>
    </source>
</evidence>
<keyword evidence="3" id="KW-0902">Two-component regulatory system</keyword>
<dbReference type="InterPro" id="IPR011712">
    <property type="entry name" value="Sig_transdc_His_kin_sub3_dim/P"/>
</dbReference>
<feature type="region of interest" description="Disordered" evidence="4">
    <location>
        <begin position="370"/>
        <end position="389"/>
    </location>
</feature>
<dbReference type="Gene3D" id="3.30.565.10">
    <property type="entry name" value="Histidine kinase-like ATPase, C-terminal domain"/>
    <property type="match status" value="1"/>
</dbReference>
<keyword evidence="2 7" id="KW-0418">Kinase</keyword>
<dbReference type="CDD" id="cd16917">
    <property type="entry name" value="HATPase_UhpB-NarQ-NarX-like"/>
    <property type="match status" value="1"/>
</dbReference>
<evidence type="ECO:0000256" key="3">
    <source>
        <dbReference type="ARBA" id="ARBA00023012"/>
    </source>
</evidence>
<dbReference type="InterPro" id="IPR036890">
    <property type="entry name" value="HATPase_C_sf"/>
</dbReference>
<feature type="domain" description="Signal transduction histidine kinase subgroup 3 dimerisation and phosphoacceptor" evidence="6">
    <location>
        <begin position="211"/>
        <end position="277"/>
    </location>
</feature>
<feature type="compositionally biased region" description="Gly residues" evidence="4">
    <location>
        <begin position="378"/>
        <end position="389"/>
    </location>
</feature>
<feature type="transmembrane region" description="Helical" evidence="5">
    <location>
        <begin position="20"/>
        <end position="39"/>
    </location>
</feature>
<protein>
    <submittedName>
        <fullName evidence="7">Histidine kinase</fullName>
    </submittedName>
</protein>
<dbReference type="GO" id="GO:0016301">
    <property type="term" value="F:kinase activity"/>
    <property type="evidence" value="ECO:0007669"/>
    <property type="project" value="UniProtKB-KW"/>
</dbReference>
<keyword evidence="5" id="KW-0812">Transmembrane</keyword>
<evidence type="ECO:0000256" key="1">
    <source>
        <dbReference type="ARBA" id="ARBA00022679"/>
    </source>
</evidence>
<evidence type="ECO:0000256" key="2">
    <source>
        <dbReference type="ARBA" id="ARBA00022777"/>
    </source>
</evidence>
<dbReference type="Proteomes" id="UP001500253">
    <property type="component" value="Unassembled WGS sequence"/>
</dbReference>
<dbReference type="SUPFAM" id="SSF55874">
    <property type="entry name" value="ATPase domain of HSP90 chaperone/DNA topoisomerase II/histidine kinase"/>
    <property type="match status" value="1"/>
</dbReference>
<feature type="transmembrane region" description="Helical" evidence="5">
    <location>
        <begin position="142"/>
        <end position="159"/>
    </location>
</feature>
<comment type="caution">
    <text evidence="7">The sequence shown here is derived from an EMBL/GenBank/DDBJ whole genome shotgun (WGS) entry which is preliminary data.</text>
</comment>
<dbReference type="InterPro" id="IPR050482">
    <property type="entry name" value="Sensor_HK_TwoCompSys"/>
</dbReference>
<accession>A0ABP5U451</accession>
<reference evidence="8" key="1">
    <citation type="journal article" date="2019" name="Int. J. Syst. Evol. Microbiol.">
        <title>The Global Catalogue of Microorganisms (GCM) 10K type strain sequencing project: providing services to taxonomists for standard genome sequencing and annotation.</title>
        <authorList>
            <consortium name="The Broad Institute Genomics Platform"/>
            <consortium name="The Broad Institute Genome Sequencing Center for Infectious Disease"/>
            <person name="Wu L."/>
            <person name="Ma J."/>
        </authorList>
    </citation>
    <scope>NUCLEOTIDE SEQUENCE [LARGE SCALE GENOMIC DNA]</scope>
    <source>
        <strain evidence="8">JCM 4316</strain>
    </source>
</reference>
<keyword evidence="1" id="KW-0808">Transferase</keyword>
<dbReference type="PANTHER" id="PTHR24421">
    <property type="entry name" value="NITRATE/NITRITE SENSOR PROTEIN NARX-RELATED"/>
    <property type="match status" value="1"/>
</dbReference>
<evidence type="ECO:0000256" key="4">
    <source>
        <dbReference type="SAM" id="MobiDB-lite"/>
    </source>
</evidence>
<dbReference type="PANTHER" id="PTHR24421:SF63">
    <property type="entry name" value="SENSOR HISTIDINE KINASE DESK"/>
    <property type="match status" value="1"/>
</dbReference>
<proteinExistence type="predicted"/>
<feature type="transmembrane region" description="Helical" evidence="5">
    <location>
        <begin position="165"/>
        <end position="183"/>
    </location>
</feature>
<feature type="compositionally biased region" description="Basic and acidic residues" evidence="4">
    <location>
        <begin position="425"/>
        <end position="447"/>
    </location>
</feature>
<name>A0ABP5U451_9ACTN</name>
<dbReference type="EMBL" id="BAAASD010000048">
    <property type="protein sequence ID" value="GAA2368436.1"/>
    <property type="molecule type" value="Genomic_DNA"/>
</dbReference>
<keyword evidence="5" id="KW-1133">Transmembrane helix</keyword>
<evidence type="ECO:0000256" key="5">
    <source>
        <dbReference type="SAM" id="Phobius"/>
    </source>
</evidence>
<feature type="region of interest" description="Disordered" evidence="4">
    <location>
        <begin position="400"/>
        <end position="447"/>
    </location>
</feature>
<keyword evidence="8" id="KW-1185">Reference proteome</keyword>